<accession>A0A9P7ELN6</accession>
<sequence length="73" mass="8400">HFFTQIPQPIHKNSEMNAILSVDFTSMQSLPGRKISMRTLPWCVTFLHSWAHRFGLQRFASTMAIRVILSAIV</sequence>
<dbReference type="AlphaFoldDB" id="A0A9P7ELN6"/>
<reference evidence="1" key="1">
    <citation type="journal article" date="2020" name="New Phytol.">
        <title>Comparative genomics reveals dynamic genome evolution in host specialist ectomycorrhizal fungi.</title>
        <authorList>
            <person name="Lofgren L.A."/>
            <person name="Nguyen N.H."/>
            <person name="Vilgalys R."/>
            <person name="Ruytinx J."/>
            <person name="Liao H.L."/>
            <person name="Branco S."/>
            <person name="Kuo A."/>
            <person name="LaButti K."/>
            <person name="Lipzen A."/>
            <person name="Andreopoulos W."/>
            <person name="Pangilinan J."/>
            <person name="Riley R."/>
            <person name="Hundley H."/>
            <person name="Na H."/>
            <person name="Barry K."/>
            <person name="Grigoriev I.V."/>
            <person name="Stajich J.E."/>
            <person name="Kennedy P.G."/>
        </authorList>
    </citation>
    <scope>NUCLEOTIDE SEQUENCE</scope>
    <source>
        <strain evidence="1">MN1</strain>
    </source>
</reference>
<dbReference type="Proteomes" id="UP000807769">
    <property type="component" value="Unassembled WGS sequence"/>
</dbReference>
<dbReference type="EMBL" id="JABBWG010000002">
    <property type="protein sequence ID" value="KAG1825557.1"/>
    <property type="molecule type" value="Genomic_DNA"/>
</dbReference>
<feature type="non-terminal residue" evidence="1">
    <location>
        <position position="1"/>
    </location>
</feature>
<dbReference type="OrthoDB" id="7392499at2759"/>
<organism evidence="1 2">
    <name type="scientific">Suillus subaureus</name>
    <dbReference type="NCBI Taxonomy" id="48587"/>
    <lineage>
        <taxon>Eukaryota</taxon>
        <taxon>Fungi</taxon>
        <taxon>Dikarya</taxon>
        <taxon>Basidiomycota</taxon>
        <taxon>Agaricomycotina</taxon>
        <taxon>Agaricomycetes</taxon>
        <taxon>Agaricomycetidae</taxon>
        <taxon>Boletales</taxon>
        <taxon>Suillineae</taxon>
        <taxon>Suillaceae</taxon>
        <taxon>Suillus</taxon>
    </lineage>
</organism>
<proteinExistence type="predicted"/>
<evidence type="ECO:0000313" key="1">
    <source>
        <dbReference type="EMBL" id="KAG1825557.1"/>
    </source>
</evidence>
<dbReference type="GeneID" id="64623711"/>
<evidence type="ECO:0000313" key="2">
    <source>
        <dbReference type="Proteomes" id="UP000807769"/>
    </source>
</evidence>
<dbReference type="RefSeq" id="XP_041198810.1">
    <property type="nucleotide sequence ID" value="XM_041329694.1"/>
</dbReference>
<comment type="caution">
    <text evidence="1">The sequence shown here is derived from an EMBL/GenBank/DDBJ whole genome shotgun (WGS) entry which is preliminary data.</text>
</comment>
<gene>
    <name evidence="1" type="ORF">BJ212DRAFT_1248996</name>
</gene>
<feature type="non-terminal residue" evidence="1">
    <location>
        <position position="73"/>
    </location>
</feature>
<keyword evidence="2" id="KW-1185">Reference proteome</keyword>
<name>A0A9P7ELN6_9AGAM</name>
<protein>
    <submittedName>
        <fullName evidence="1">Uncharacterized protein</fullName>
    </submittedName>
</protein>